<evidence type="ECO:0000313" key="4">
    <source>
        <dbReference type="EMBL" id="GLF95125.1"/>
    </source>
</evidence>
<dbReference type="PRINTS" id="PR00385">
    <property type="entry name" value="P450"/>
</dbReference>
<accession>A0ABQ5NXM6</accession>
<dbReference type="PANTHER" id="PTHR46696:SF1">
    <property type="entry name" value="CYTOCHROME P450 YJIB-RELATED"/>
    <property type="match status" value="1"/>
</dbReference>
<dbReference type="InterPro" id="IPR017972">
    <property type="entry name" value="Cyt_P450_CS"/>
</dbReference>
<evidence type="ECO:0000256" key="1">
    <source>
        <dbReference type="ARBA" id="ARBA00010617"/>
    </source>
</evidence>
<dbReference type="PRINTS" id="PR00359">
    <property type="entry name" value="BP450"/>
</dbReference>
<keyword evidence="5" id="KW-1185">Reference proteome</keyword>
<evidence type="ECO:0000256" key="2">
    <source>
        <dbReference type="RuleBase" id="RU000461"/>
    </source>
</evidence>
<keyword evidence="2" id="KW-0479">Metal-binding</keyword>
<keyword evidence="2" id="KW-0349">Heme</keyword>
<proteinExistence type="inferred from homology"/>
<organism evidence="4 5">
    <name type="scientific">Streptomyces yaizuensis</name>
    <dbReference type="NCBI Taxonomy" id="2989713"/>
    <lineage>
        <taxon>Bacteria</taxon>
        <taxon>Bacillati</taxon>
        <taxon>Actinomycetota</taxon>
        <taxon>Actinomycetes</taxon>
        <taxon>Kitasatosporales</taxon>
        <taxon>Streptomycetaceae</taxon>
        <taxon>Streptomyces</taxon>
    </lineage>
</organism>
<keyword evidence="2" id="KW-0408">Iron</keyword>
<dbReference type="InterPro" id="IPR001128">
    <property type="entry name" value="Cyt_P450"/>
</dbReference>
<feature type="compositionally biased region" description="Low complexity" evidence="3">
    <location>
        <begin position="431"/>
        <end position="444"/>
    </location>
</feature>
<dbReference type="PANTHER" id="PTHR46696">
    <property type="entry name" value="P450, PUTATIVE (EUROFUNG)-RELATED"/>
    <property type="match status" value="1"/>
</dbReference>
<gene>
    <name evidence="4" type="ORF">SYYSPA8_12530</name>
</gene>
<dbReference type="InterPro" id="IPR002397">
    <property type="entry name" value="Cyt_P450_B"/>
</dbReference>
<dbReference type="Gene3D" id="1.10.630.10">
    <property type="entry name" value="Cytochrome P450"/>
    <property type="match status" value="1"/>
</dbReference>
<dbReference type="RefSeq" id="WP_323447194.1">
    <property type="nucleotide sequence ID" value="NZ_BSBI01000004.1"/>
</dbReference>
<dbReference type="EMBL" id="BSBI01000004">
    <property type="protein sequence ID" value="GLF95125.1"/>
    <property type="molecule type" value="Genomic_DNA"/>
</dbReference>
<evidence type="ECO:0000256" key="3">
    <source>
        <dbReference type="SAM" id="MobiDB-lite"/>
    </source>
</evidence>
<sequence length="451" mass="47927">MTSAGRPPAACPARAGAAQPRAGAAQPRAGAAQPLVDAAFPHEAYPSVVRRLAAAGPVHPVVLPGGLNAWLVTDRGAVCSLAVDPRLSLDLRRIPEPSGGVGHRRYPEDGGAGRGRHLLNTEGPDHHRLRHLTAPFLSSTALEQRRPMIEAAAEHALKALARCDPGDLVAQYAHPVASEVMSNLLGIPGHLRHPFTAATIGIGAPDHPDSEPMRAAERTHSELIRQMMEVRRNDPGDDLITLLFDARAQEGRPTLLEIHAMIGLLFLAGTETTSVLIAYGAARLIQHPPALHALLRDDEHAKPVVEELLRHHPPLPTGAWRFTTEPVTVGDTTIPEGACVLLSFAAPGQDADVYPHPDQLVPGRSNAPAHLSFGHGPHYCVGAHLARLEGLIALRALFHRYPSMELAAPLDSLTWSGSTVNRRLDTLPVTFGTGSTAGSSTAGTGRRETSV</sequence>
<keyword evidence="2" id="KW-0560">Oxidoreductase</keyword>
<keyword evidence="2" id="KW-0503">Monooxygenase</keyword>
<dbReference type="Pfam" id="PF00067">
    <property type="entry name" value="p450"/>
    <property type="match status" value="1"/>
</dbReference>
<feature type="region of interest" description="Disordered" evidence="3">
    <location>
        <begin position="431"/>
        <end position="451"/>
    </location>
</feature>
<comment type="caution">
    <text evidence="4">The sequence shown here is derived from an EMBL/GenBank/DDBJ whole genome shotgun (WGS) entry which is preliminary data.</text>
</comment>
<dbReference type="InterPro" id="IPR036396">
    <property type="entry name" value="Cyt_P450_sf"/>
</dbReference>
<evidence type="ECO:0000313" key="5">
    <source>
        <dbReference type="Proteomes" id="UP001291653"/>
    </source>
</evidence>
<protein>
    <submittedName>
        <fullName evidence="4">Cytochrome P450</fullName>
    </submittedName>
</protein>
<reference evidence="4 5" key="1">
    <citation type="submission" date="2022-10" db="EMBL/GenBank/DDBJ databases">
        <title>Draft genome sequence of Streptomyces sp. YSPA8.</title>
        <authorList>
            <person name="Moriuchi R."/>
            <person name="Dohra H."/>
            <person name="Yamamura H."/>
            <person name="Kodani S."/>
        </authorList>
    </citation>
    <scope>NUCLEOTIDE SEQUENCE [LARGE SCALE GENOMIC DNA]</scope>
    <source>
        <strain evidence="4 5">YSPA8</strain>
    </source>
</reference>
<dbReference type="SUPFAM" id="SSF48264">
    <property type="entry name" value="Cytochrome P450"/>
    <property type="match status" value="1"/>
</dbReference>
<feature type="region of interest" description="Disordered" evidence="3">
    <location>
        <begin position="1"/>
        <end position="30"/>
    </location>
</feature>
<name>A0ABQ5NXM6_9ACTN</name>
<comment type="similarity">
    <text evidence="1 2">Belongs to the cytochrome P450 family.</text>
</comment>
<dbReference type="Proteomes" id="UP001291653">
    <property type="component" value="Unassembled WGS sequence"/>
</dbReference>
<dbReference type="PROSITE" id="PS00086">
    <property type="entry name" value="CYTOCHROME_P450"/>
    <property type="match status" value="1"/>
</dbReference>